<feature type="non-terminal residue" evidence="4">
    <location>
        <position position="268"/>
    </location>
</feature>
<dbReference type="PANTHER" id="PTHR13161:SF4">
    <property type="entry name" value="CLK4-ASSOCIATING SERINE_ARGININE RICH PROTEIN"/>
    <property type="match status" value="1"/>
</dbReference>
<dbReference type="AlphaFoldDB" id="A0A4V1IPX0"/>
<dbReference type="GO" id="GO:0008380">
    <property type="term" value="P:RNA splicing"/>
    <property type="evidence" value="ECO:0007669"/>
    <property type="project" value="UniProtKB-KW"/>
</dbReference>
<feature type="domain" description="Suppressor of white apricot N-terminal" evidence="3">
    <location>
        <begin position="57"/>
        <end position="189"/>
    </location>
</feature>
<protein>
    <submittedName>
        <fullName evidence="4">Alternative splicing regulator-domain-containing protein</fullName>
    </submittedName>
</protein>
<dbReference type="Proteomes" id="UP000269721">
    <property type="component" value="Unassembled WGS sequence"/>
</dbReference>
<keyword evidence="1" id="KW-0507">mRNA processing</keyword>
<keyword evidence="5" id="KW-1185">Reference proteome</keyword>
<evidence type="ECO:0000256" key="1">
    <source>
        <dbReference type="ARBA" id="ARBA00022664"/>
    </source>
</evidence>
<dbReference type="GO" id="GO:0006397">
    <property type="term" value="P:mRNA processing"/>
    <property type="evidence" value="ECO:0007669"/>
    <property type="project" value="UniProtKB-KW"/>
</dbReference>
<keyword evidence="2" id="KW-0508">mRNA splicing</keyword>
<dbReference type="EMBL" id="ML000005">
    <property type="protein sequence ID" value="RKO84527.1"/>
    <property type="molecule type" value="Genomic_DNA"/>
</dbReference>
<dbReference type="OrthoDB" id="10070965at2759"/>
<sequence>MWHAAIRSAGFPQLTTSPLANIQKKQERKLTALMVDHKARAERRSQYYKSKLSDPSQLLRITGTACKVYPDAQQFYYHENQDNLLKWQGDGETRIDRFDGRVFLDAVSEVDPSAPAPKTEEDQIAQELRFESFRDLVNHQRLERSEEDVLSQIDEDWNELLRTDQQDTSKPPPPPATKNAIPYVYPEGRVIPADAPPVPPSSADPAPPVYPHLHVEDLFSEIDAFSDKEVEILNSMGQQYGVGNFHSMVRVAKKEMEDRRAEEEAGAK</sequence>
<organism evidence="4 5">
    <name type="scientific">Blyttiomyces helicus</name>
    <dbReference type="NCBI Taxonomy" id="388810"/>
    <lineage>
        <taxon>Eukaryota</taxon>
        <taxon>Fungi</taxon>
        <taxon>Fungi incertae sedis</taxon>
        <taxon>Chytridiomycota</taxon>
        <taxon>Chytridiomycota incertae sedis</taxon>
        <taxon>Chytridiomycetes</taxon>
        <taxon>Chytridiomycetes incertae sedis</taxon>
        <taxon>Blyttiomyces</taxon>
    </lineage>
</organism>
<dbReference type="PANTHER" id="PTHR13161">
    <property type="entry name" value="SPLICING FACTOR SUPPRESSOR OF WHITE APRICOT"/>
    <property type="match status" value="1"/>
</dbReference>
<reference evidence="5" key="1">
    <citation type="journal article" date="2018" name="Nat. Microbiol.">
        <title>Leveraging single-cell genomics to expand the fungal tree of life.</title>
        <authorList>
            <person name="Ahrendt S.R."/>
            <person name="Quandt C.A."/>
            <person name="Ciobanu D."/>
            <person name="Clum A."/>
            <person name="Salamov A."/>
            <person name="Andreopoulos B."/>
            <person name="Cheng J.F."/>
            <person name="Woyke T."/>
            <person name="Pelin A."/>
            <person name="Henrissat B."/>
            <person name="Reynolds N.K."/>
            <person name="Benny G.L."/>
            <person name="Smith M.E."/>
            <person name="James T.Y."/>
            <person name="Grigoriev I.V."/>
        </authorList>
    </citation>
    <scope>NUCLEOTIDE SEQUENCE [LARGE SCALE GENOMIC DNA]</scope>
</reference>
<evidence type="ECO:0000259" key="3">
    <source>
        <dbReference type="SMART" id="SM01141"/>
    </source>
</evidence>
<gene>
    <name evidence="4" type="ORF">BDK51DRAFT_32913</name>
</gene>
<evidence type="ECO:0000256" key="2">
    <source>
        <dbReference type="ARBA" id="ARBA00023187"/>
    </source>
</evidence>
<evidence type="ECO:0000313" key="4">
    <source>
        <dbReference type="EMBL" id="RKO84527.1"/>
    </source>
</evidence>
<accession>A0A4V1IPX0</accession>
<dbReference type="InterPro" id="IPR040397">
    <property type="entry name" value="SWAP"/>
</dbReference>
<dbReference type="InterPro" id="IPR019147">
    <property type="entry name" value="SWAP_N_domain"/>
</dbReference>
<dbReference type="SMART" id="SM01141">
    <property type="entry name" value="DRY_EERY"/>
    <property type="match status" value="1"/>
</dbReference>
<dbReference type="Pfam" id="PF09750">
    <property type="entry name" value="DRY_EERY"/>
    <property type="match status" value="1"/>
</dbReference>
<name>A0A4V1IPX0_9FUNG</name>
<evidence type="ECO:0000313" key="5">
    <source>
        <dbReference type="Proteomes" id="UP000269721"/>
    </source>
</evidence>
<proteinExistence type="predicted"/>